<proteinExistence type="predicted"/>
<keyword evidence="3" id="KW-1185">Reference proteome</keyword>
<organism evidence="2 3">
    <name type="scientific">Nonomuraea thailandensis</name>
    <dbReference type="NCBI Taxonomy" id="1188745"/>
    <lineage>
        <taxon>Bacteria</taxon>
        <taxon>Bacillati</taxon>
        <taxon>Actinomycetota</taxon>
        <taxon>Actinomycetes</taxon>
        <taxon>Streptosporangiales</taxon>
        <taxon>Streptosporangiaceae</taxon>
        <taxon>Nonomuraea</taxon>
    </lineage>
</organism>
<keyword evidence="1" id="KW-0479">Metal-binding</keyword>
<comment type="caution">
    <text evidence="2">The sequence shown here is derived from an EMBL/GenBank/DDBJ whole genome shotgun (WGS) entry which is preliminary data.</text>
</comment>
<protein>
    <recommendedName>
        <fullName evidence="4">Lanthionine synthetase</fullName>
    </recommendedName>
</protein>
<dbReference type="PRINTS" id="PR01950">
    <property type="entry name" value="LANCSUPER"/>
</dbReference>
<feature type="binding site" evidence="1">
    <location>
        <position position="301"/>
    </location>
    <ligand>
        <name>Zn(2+)</name>
        <dbReference type="ChEBI" id="CHEBI:29105"/>
    </ligand>
</feature>
<dbReference type="AlphaFoldDB" id="A0A9X2K3Q3"/>
<dbReference type="Pfam" id="PF05147">
    <property type="entry name" value="LANC_like"/>
    <property type="match status" value="1"/>
</dbReference>
<evidence type="ECO:0000313" key="2">
    <source>
        <dbReference type="EMBL" id="MCP2359707.1"/>
    </source>
</evidence>
<dbReference type="EMBL" id="JAMZEB010000002">
    <property type="protein sequence ID" value="MCP2359707.1"/>
    <property type="molecule type" value="Genomic_DNA"/>
</dbReference>
<dbReference type="Gene3D" id="1.50.10.20">
    <property type="match status" value="1"/>
</dbReference>
<dbReference type="SUPFAM" id="SSF158745">
    <property type="entry name" value="LanC-like"/>
    <property type="match status" value="1"/>
</dbReference>
<dbReference type="SMART" id="SM01260">
    <property type="entry name" value="LANC_like"/>
    <property type="match status" value="1"/>
</dbReference>
<feature type="binding site" evidence="1">
    <location>
        <position position="252"/>
    </location>
    <ligand>
        <name>Zn(2+)</name>
        <dbReference type="ChEBI" id="CHEBI:29105"/>
    </ligand>
</feature>
<dbReference type="InterPro" id="IPR033889">
    <property type="entry name" value="LanC"/>
</dbReference>
<gene>
    <name evidence="2" type="ORF">HD597_006727</name>
</gene>
<evidence type="ECO:0000256" key="1">
    <source>
        <dbReference type="PIRSR" id="PIRSR607822-1"/>
    </source>
</evidence>
<dbReference type="RefSeq" id="WP_253747125.1">
    <property type="nucleotide sequence ID" value="NZ_BAABKA010000035.1"/>
</dbReference>
<dbReference type="InterPro" id="IPR007822">
    <property type="entry name" value="LANC-like"/>
</dbReference>
<keyword evidence="1" id="KW-0862">Zinc</keyword>
<dbReference type="PRINTS" id="PR01955">
    <property type="entry name" value="LANCFRANKIA"/>
</dbReference>
<dbReference type="GO" id="GO:0046872">
    <property type="term" value="F:metal ion binding"/>
    <property type="evidence" value="ECO:0007669"/>
    <property type="project" value="UniProtKB-KW"/>
</dbReference>
<evidence type="ECO:0000313" key="3">
    <source>
        <dbReference type="Proteomes" id="UP001139648"/>
    </source>
</evidence>
<dbReference type="CDD" id="cd04793">
    <property type="entry name" value="LanC"/>
    <property type="match status" value="1"/>
</dbReference>
<accession>A0A9X2K3Q3</accession>
<feature type="binding site" evidence="1">
    <location>
        <position position="302"/>
    </location>
    <ligand>
        <name>Zn(2+)</name>
        <dbReference type="ChEBI" id="CHEBI:29105"/>
    </ligand>
</feature>
<dbReference type="GO" id="GO:0031179">
    <property type="term" value="P:peptide modification"/>
    <property type="evidence" value="ECO:0007669"/>
    <property type="project" value="InterPro"/>
</dbReference>
<evidence type="ECO:0008006" key="4">
    <source>
        <dbReference type="Google" id="ProtNLM"/>
    </source>
</evidence>
<dbReference type="Proteomes" id="UP001139648">
    <property type="component" value="Unassembled WGS sequence"/>
</dbReference>
<name>A0A9X2K3Q3_9ACTN</name>
<sequence length="376" mass="39526">MTAPANEPMAQSLASGAAGTALLHIERAHTGVQPWHTAHAWITAATSNEISAADQAGLYFGAPAISFTLHATRTGRYDRATAAIDAHVIRLAERRLAGVTARTADGEAARFADHDLFHGLTGIAVLLLRHLPDSGILEPILSHLVRLTCPTLDKLPGWWVAHDPASTVPTPGGHANLGIAHGITGVLALLAIALRDGIAVDGQTDAIRRICAFLDAWQQDGETGPWWPQWITRADLECGRTRLLGPGRPSWCYGTVGIARAQQMAAIALGDTTRQHLAEHALAACLADPTQLAYLTDPGLCHGVAGVYQTAWRAARDALTPDIATCLPALAAMLDQADAHADGSLLTGSAGLALALNTAARNLPPHSGWDTCLLIT</sequence>
<reference evidence="2" key="1">
    <citation type="submission" date="2022-06" db="EMBL/GenBank/DDBJ databases">
        <title>Sequencing the genomes of 1000 actinobacteria strains.</title>
        <authorList>
            <person name="Klenk H.-P."/>
        </authorList>
    </citation>
    <scope>NUCLEOTIDE SEQUENCE</scope>
    <source>
        <strain evidence="2">DSM 46694</strain>
    </source>
</reference>